<accession>A0A4R4XQG1</accession>
<feature type="non-terminal residue" evidence="1">
    <location>
        <position position="71"/>
    </location>
</feature>
<proteinExistence type="predicted"/>
<dbReference type="AlphaFoldDB" id="A0A4R4XQG1"/>
<name>A0A4R4XQG1_9ACTN</name>
<gene>
    <name evidence="1" type="ORF">E1286_42385</name>
</gene>
<protein>
    <submittedName>
        <fullName evidence="1">Anthranilate synthase component I family protein</fullName>
    </submittedName>
</protein>
<sequence>MAGVHDGFAALGQYLATGLRDVTSDLAALDGEGWWAVVVDFEGKVTCARFDRVRRAPLPAPAGPWRGPAPG</sequence>
<reference evidence="1 2" key="1">
    <citation type="submission" date="2019-03" db="EMBL/GenBank/DDBJ databases">
        <title>Draft genome sequences of novel Actinobacteria.</title>
        <authorList>
            <person name="Sahin N."/>
            <person name="Ay H."/>
            <person name="Saygin H."/>
        </authorList>
    </citation>
    <scope>NUCLEOTIDE SEQUENCE [LARGE SCALE GENOMIC DNA]</scope>
    <source>
        <strain evidence="1 2">CH32</strain>
    </source>
</reference>
<evidence type="ECO:0000313" key="2">
    <source>
        <dbReference type="Proteomes" id="UP000295302"/>
    </source>
</evidence>
<evidence type="ECO:0000313" key="1">
    <source>
        <dbReference type="EMBL" id="TDD33350.1"/>
    </source>
</evidence>
<keyword evidence="2" id="KW-1185">Reference proteome</keyword>
<comment type="caution">
    <text evidence="1">The sequence shown here is derived from an EMBL/GenBank/DDBJ whole genome shotgun (WGS) entry which is preliminary data.</text>
</comment>
<organism evidence="1 2">
    <name type="scientific">Nonomuraea terrae</name>
    <dbReference type="NCBI Taxonomy" id="2530383"/>
    <lineage>
        <taxon>Bacteria</taxon>
        <taxon>Bacillati</taxon>
        <taxon>Actinomycetota</taxon>
        <taxon>Actinomycetes</taxon>
        <taxon>Streptosporangiales</taxon>
        <taxon>Streptosporangiaceae</taxon>
        <taxon>Nonomuraea</taxon>
    </lineage>
</organism>
<dbReference type="Proteomes" id="UP000295302">
    <property type="component" value="Unassembled WGS sequence"/>
</dbReference>
<dbReference type="EMBL" id="SMKQ01000261">
    <property type="protein sequence ID" value="TDD33350.1"/>
    <property type="molecule type" value="Genomic_DNA"/>
</dbReference>